<organism evidence="2 3">
    <name type="scientific">Candidatus Faecivivens stercoravium</name>
    <dbReference type="NCBI Taxonomy" id="2840803"/>
    <lineage>
        <taxon>Bacteria</taxon>
        <taxon>Bacillati</taxon>
        <taxon>Bacillota</taxon>
        <taxon>Clostridia</taxon>
        <taxon>Eubacteriales</taxon>
        <taxon>Oscillospiraceae</taxon>
        <taxon>Oscillospiraceae incertae sedis</taxon>
        <taxon>Candidatus Faecivivens</taxon>
    </lineage>
</organism>
<keyword evidence="1" id="KW-0472">Membrane</keyword>
<sequence length="241" mass="26192">MDGSIVSLILDLMVILITVGFIWYGVRRGFLVMLVNTCGRLLSCIVAYIASRALATTIYNVYIHDRLVESISESISGTLSESEASVQVSVILQELPGFLRNMVYGLFGDAATINETVGNALDGSVTAITSTIVDEIVYPIVYLVLQCLLFLVLFACLKIIISALSETLRNLRRCILIGVPDMLAGAALGAVEGVLTVFVVVVIIQLLIYCSGGQIPFLGDDEIQSTHLFRVFYNLSPFVDN</sequence>
<dbReference type="EMBL" id="DVHA01000134">
    <property type="protein sequence ID" value="HIR60756.1"/>
    <property type="molecule type" value="Genomic_DNA"/>
</dbReference>
<proteinExistence type="predicted"/>
<feature type="transmembrane region" description="Helical" evidence="1">
    <location>
        <begin position="140"/>
        <end position="161"/>
    </location>
</feature>
<feature type="transmembrane region" description="Helical" evidence="1">
    <location>
        <begin position="6"/>
        <end position="26"/>
    </location>
</feature>
<feature type="transmembrane region" description="Helical" evidence="1">
    <location>
        <begin position="182"/>
        <end position="208"/>
    </location>
</feature>
<protein>
    <submittedName>
        <fullName evidence="2">CvpA family protein</fullName>
    </submittedName>
</protein>
<dbReference type="AlphaFoldDB" id="A0A9D1J4H7"/>
<accession>A0A9D1J4H7</accession>
<evidence type="ECO:0000256" key="1">
    <source>
        <dbReference type="SAM" id="Phobius"/>
    </source>
</evidence>
<gene>
    <name evidence="2" type="ORF">IAB37_04185</name>
</gene>
<name>A0A9D1J4H7_9FIRM</name>
<reference evidence="2" key="2">
    <citation type="journal article" date="2021" name="PeerJ">
        <title>Extensive microbial diversity within the chicken gut microbiome revealed by metagenomics and culture.</title>
        <authorList>
            <person name="Gilroy R."/>
            <person name="Ravi A."/>
            <person name="Getino M."/>
            <person name="Pursley I."/>
            <person name="Horton D.L."/>
            <person name="Alikhan N.F."/>
            <person name="Baker D."/>
            <person name="Gharbi K."/>
            <person name="Hall N."/>
            <person name="Watson M."/>
            <person name="Adriaenssens E.M."/>
            <person name="Foster-Nyarko E."/>
            <person name="Jarju S."/>
            <person name="Secka A."/>
            <person name="Antonio M."/>
            <person name="Oren A."/>
            <person name="Chaudhuri R.R."/>
            <person name="La Ragione R."/>
            <person name="Hildebrand F."/>
            <person name="Pallen M.J."/>
        </authorList>
    </citation>
    <scope>NUCLEOTIDE SEQUENCE</scope>
    <source>
        <strain evidence="2">CHK189-12415</strain>
    </source>
</reference>
<keyword evidence="1" id="KW-0812">Transmembrane</keyword>
<evidence type="ECO:0000313" key="2">
    <source>
        <dbReference type="EMBL" id="HIR60756.1"/>
    </source>
</evidence>
<keyword evidence="1" id="KW-1133">Transmembrane helix</keyword>
<comment type="caution">
    <text evidence="2">The sequence shown here is derived from an EMBL/GenBank/DDBJ whole genome shotgun (WGS) entry which is preliminary data.</text>
</comment>
<evidence type="ECO:0000313" key="3">
    <source>
        <dbReference type="Proteomes" id="UP000824241"/>
    </source>
</evidence>
<reference evidence="2" key="1">
    <citation type="submission" date="2020-10" db="EMBL/GenBank/DDBJ databases">
        <authorList>
            <person name="Gilroy R."/>
        </authorList>
    </citation>
    <scope>NUCLEOTIDE SEQUENCE</scope>
    <source>
        <strain evidence="2">CHK189-12415</strain>
    </source>
</reference>
<dbReference type="Proteomes" id="UP000824241">
    <property type="component" value="Unassembled WGS sequence"/>
</dbReference>